<dbReference type="AlphaFoldDB" id="A0A0M0GC03"/>
<name>A0A0M0GC03_SPOGL</name>
<keyword evidence="1" id="KW-0812">Transmembrane</keyword>
<dbReference type="RefSeq" id="WP_053434727.1">
    <property type="nucleotide sequence ID" value="NZ_LGUF01000007.1"/>
</dbReference>
<accession>A0A0M0GC03</accession>
<evidence type="ECO:0000313" key="2">
    <source>
        <dbReference type="EMBL" id="KON87379.1"/>
    </source>
</evidence>
<feature type="transmembrane region" description="Helical" evidence="1">
    <location>
        <begin position="12"/>
        <end position="29"/>
    </location>
</feature>
<sequence length="72" mass="8687">MIKKLQAVFEYLWYSLFIHILLLGFIYTTNEGKLYNLWTIFITFPLFAICLYKINTHFKKGMDQMKDSLKNN</sequence>
<gene>
    <name evidence="2" type="ORF">AF332_11450</name>
</gene>
<evidence type="ECO:0000313" key="3">
    <source>
        <dbReference type="Proteomes" id="UP000037109"/>
    </source>
</evidence>
<dbReference type="PATRIC" id="fig|1459.3.peg.2452"/>
<comment type="caution">
    <text evidence="2">The sequence shown here is derived from an EMBL/GenBank/DDBJ whole genome shotgun (WGS) entry which is preliminary data.</text>
</comment>
<reference evidence="3" key="1">
    <citation type="submission" date="2015-07" db="EMBL/GenBank/DDBJ databases">
        <title>Fjat-10036 dsm4.</title>
        <authorList>
            <person name="Liu B."/>
            <person name="Wang J."/>
            <person name="Zhu Y."/>
            <person name="Liu G."/>
            <person name="Chen Q."/>
            <person name="Chen Z."/>
            <person name="Lan J."/>
            <person name="Che J."/>
            <person name="Ge C."/>
            <person name="Shi H."/>
            <person name="Pan Z."/>
            <person name="Liu X."/>
        </authorList>
    </citation>
    <scope>NUCLEOTIDE SEQUENCE [LARGE SCALE GENOMIC DNA]</scope>
    <source>
        <strain evidence="3">DSM 4</strain>
    </source>
</reference>
<keyword evidence="3" id="KW-1185">Reference proteome</keyword>
<evidence type="ECO:0000256" key="1">
    <source>
        <dbReference type="SAM" id="Phobius"/>
    </source>
</evidence>
<keyword evidence="1" id="KW-1133">Transmembrane helix</keyword>
<feature type="transmembrane region" description="Helical" evidence="1">
    <location>
        <begin position="35"/>
        <end position="54"/>
    </location>
</feature>
<organism evidence="2 3">
    <name type="scientific">Sporosarcina globispora</name>
    <name type="common">Bacillus globisporus</name>
    <dbReference type="NCBI Taxonomy" id="1459"/>
    <lineage>
        <taxon>Bacteria</taxon>
        <taxon>Bacillati</taxon>
        <taxon>Bacillota</taxon>
        <taxon>Bacilli</taxon>
        <taxon>Bacillales</taxon>
        <taxon>Caryophanaceae</taxon>
        <taxon>Sporosarcina</taxon>
    </lineage>
</organism>
<dbReference type="EMBL" id="LGUF01000007">
    <property type="protein sequence ID" value="KON87379.1"/>
    <property type="molecule type" value="Genomic_DNA"/>
</dbReference>
<dbReference type="STRING" id="1459.AF332_11450"/>
<keyword evidence="1" id="KW-0472">Membrane</keyword>
<protein>
    <submittedName>
        <fullName evidence="2">Uncharacterized protein</fullName>
    </submittedName>
</protein>
<dbReference type="Proteomes" id="UP000037109">
    <property type="component" value="Unassembled WGS sequence"/>
</dbReference>
<proteinExistence type="predicted"/>